<reference evidence="2" key="1">
    <citation type="journal article" date="2012" name="Proc. Natl. Acad. Sci. U.S.A.">
        <title>Antigenic diversity is generated by distinct evolutionary mechanisms in African trypanosome species.</title>
        <authorList>
            <person name="Jackson A.P."/>
            <person name="Berry A."/>
            <person name="Aslett M."/>
            <person name="Allison H.C."/>
            <person name="Burton P."/>
            <person name="Vavrova-Anderson J."/>
            <person name="Brown R."/>
            <person name="Browne H."/>
            <person name="Corton N."/>
            <person name="Hauser H."/>
            <person name="Gamble J."/>
            <person name="Gilderthorp R."/>
            <person name="Marcello L."/>
            <person name="McQuillan J."/>
            <person name="Otto T.D."/>
            <person name="Quail M.A."/>
            <person name="Sanders M.J."/>
            <person name="van Tonder A."/>
            <person name="Ginger M.L."/>
            <person name="Field M.C."/>
            <person name="Barry J.D."/>
            <person name="Hertz-Fowler C."/>
            <person name="Berriman M."/>
        </authorList>
    </citation>
    <scope>NUCLEOTIDE SEQUENCE</scope>
    <source>
        <strain evidence="2">Y486</strain>
    </source>
</reference>
<dbReference type="VEuPathDB" id="TriTrypDB:TvY486_0503440"/>
<evidence type="ECO:0000259" key="1">
    <source>
        <dbReference type="SMART" id="SM00651"/>
    </source>
</evidence>
<dbReference type="Pfam" id="PF01423">
    <property type="entry name" value="LSM"/>
    <property type="match status" value="1"/>
</dbReference>
<dbReference type="AlphaFoldDB" id="G0TW27"/>
<dbReference type="SMART" id="SM00651">
    <property type="entry name" value="Sm"/>
    <property type="match status" value="1"/>
</dbReference>
<dbReference type="EMBL" id="HE573021">
    <property type="protein sequence ID" value="CCC48143.1"/>
    <property type="molecule type" value="Genomic_DNA"/>
</dbReference>
<sequence>MAAELAHILKKKEGILTLESHLDRPVVVSLEDREIHGILKGFDNNINLVLANAEIWVKDTRVKRIGACIVRGGLLVSVSSGDTTLLDHNPFT</sequence>
<dbReference type="SUPFAM" id="SSF50182">
    <property type="entry name" value="Sm-like ribonucleoproteins"/>
    <property type="match status" value="1"/>
</dbReference>
<dbReference type="InterPro" id="IPR010920">
    <property type="entry name" value="LSM_dom_sf"/>
</dbReference>
<evidence type="ECO:0000313" key="2">
    <source>
        <dbReference type="EMBL" id="CCC48143.1"/>
    </source>
</evidence>
<dbReference type="InterPro" id="IPR001163">
    <property type="entry name" value="Sm_dom_euk/arc"/>
</dbReference>
<name>G0TW27_TRYVY</name>
<organism evidence="2">
    <name type="scientific">Trypanosoma vivax (strain Y486)</name>
    <dbReference type="NCBI Taxonomy" id="1055687"/>
    <lineage>
        <taxon>Eukaryota</taxon>
        <taxon>Discoba</taxon>
        <taxon>Euglenozoa</taxon>
        <taxon>Kinetoplastea</taxon>
        <taxon>Metakinetoplastina</taxon>
        <taxon>Trypanosomatida</taxon>
        <taxon>Trypanosomatidae</taxon>
        <taxon>Trypanosoma</taxon>
        <taxon>Duttonella</taxon>
    </lineage>
</organism>
<gene>
    <name evidence="2" type="ORF">TVY486_0503440</name>
</gene>
<feature type="domain" description="Sm" evidence="1">
    <location>
        <begin position="16"/>
        <end position="80"/>
    </location>
</feature>
<dbReference type="Gene3D" id="2.30.30.100">
    <property type="match status" value="1"/>
</dbReference>
<accession>G0TW27</accession>
<proteinExistence type="predicted"/>
<protein>
    <submittedName>
        <fullName evidence="2">U6 snrna-associated sm-like protein</fullName>
    </submittedName>
</protein>